<dbReference type="OrthoDB" id="3378816at2"/>
<keyword evidence="1" id="KW-0812">Transmembrane</keyword>
<dbReference type="Proteomes" id="UP000277671">
    <property type="component" value="Unassembled WGS sequence"/>
</dbReference>
<dbReference type="EMBL" id="RBKT01000001">
    <property type="protein sequence ID" value="RKR88988.1"/>
    <property type="molecule type" value="Genomic_DNA"/>
</dbReference>
<dbReference type="AlphaFoldDB" id="A0A495JK76"/>
<feature type="transmembrane region" description="Helical" evidence="1">
    <location>
        <begin position="20"/>
        <end position="41"/>
    </location>
</feature>
<feature type="transmembrane region" description="Helical" evidence="1">
    <location>
        <begin position="47"/>
        <end position="65"/>
    </location>
</feature>
<name>A0A495JK76_9ACTN</name>
<evidence type="ECO:0000256" key="1">
    <source>
        <dbReference type="SAM" id="Phobius"/>
    </source>
</evidence>
<feature type="transmembrane region" description="Helical" evidence="1">
    <location>
        <begin position="120"/>
        <end position="138"/>
    </location>
</feature>
<keyword evidence="1" id="KW-0472">Membrane</keyword>
<accession>A0A495JK76</accession>
<gene>
    <name evidence="2" type="ORF">BDK92_3322</name>
</gene>
<reference evidence="2 3" key="1">
    <citation type="submission" date="2018-10" db="EMBL/GenBank/DDBJ databases">
        <title>Sequencing the genomes of 1000 actinobacteria strains.</title>
        <authorList>
            <person name="Klenk H.-P."/>
        </authorList>
    </citation>
    <scope>NUCLEOTIDE SEQUENCE [LARGE SCALE GENOMIC DNA]</scope>
    <source>
        <strain evidence="2 3">DSM 45175</strain>
    </source>
</reference>
<protein>
    <submittedName>
        <fullName evidence="2">Uncharacterized protein</fullName>
    </submittedName>
</protein>
<dbReference type="RefSeq" id="WP_121157519.1">
    <property type="nucleotide sequence ID" value="NZ_RBKT01000001.1"/>
</dbReference>
<organism evidence="2 3">
    <name type="scientific">Micromonospora pisi</name>
    <dbReference type="NCBI Taxonomy" id="589240"/>
    <lineage>
        <taxon>Bacteria</taxon>
        <taxon>Bacillati</taxon>
        <taxon>Actinomycetota</taxon>
        <taxon>Actinomycetes</taxon>
        <taxon>Micromonosporales</taxon>
        <taxon>Micromonosporaceae</taxon>
        <taxon>Micromonospora</taxon>
    </lineage>
</organism>
<proteinExistence type="predicted"/>
<feature type="transmembrane region" description="Helical" evidence="1">
    <location>
        <begin position="81"/>
        <end position="100"/>
    </location>
</feature>
<keyword evidence="3" id="KW-1185">Reference proteome</keyword>
<evidence type="ECO:0000313" key="2">
    <source>
        <dbReference type="EMBL" id="RKR88988.1"/>
    </source>
</evidence>
<keyword evidence="1" id="KW-1133">Transmembrane helix</keyword>
<comment type="caution">
    <text evidence="2">The sequence shown here is derived from an EMBL/GenBank/DDBJ whole genome shotgun (WGS) entry which is preliminary data.</text>
</comment>
<evidence type="ECO:0000313" key="3">
    <source>
        <dbReference type="Proteomes" id="UP000277671"/>
    </source>
</evidence>
<sequence>MHQTDLETAEPPVADTVGPLVGRAAPTLAATIAVYALVAAVARPLTLPAAGVVLAPGLALVWWGARRVPQRSIVAGRPTAVAWYGLGGIFCVWELVALFTGNDAAHPTLSILADPFLDTYPGRVAGYVLWLSTGAWLVTR</sequence>